<dbReference type="Proteomes" id="UP000241158">
    <property type="component" value="Unassembled WGS sequence"/>
</dbReference>
<dbReference type="Pfam" id="PF11379">
    <property type="entry name" value="DUF3182"/>
    <property type="match status" value="1"/>
</dbReference>
<name>A0A2P7ALV8_9HYPH</name>
<keyword evidence="2" id="KW-1185">Reference proteome</keyword>
<dbReference type="AlphaFoldDB" id="A0A2P7ALV8"/>
<reference evidence="2" key="1">
    <citation type="submission" date="2017-11" db="EMBL/GenBank/DDBJ databases">
        <authorList>
            <person name="Kuznetsova I."/>
            <person name="Sazanova A."/>
            <person name="Chirak E."/>
            <person name="Safronova V."/>
            <person name="Willems A."/>
        </authorList>
    </citation>
    <scope>NUCLEOTIDE SEQUENCE [LARGE SCALE GENOMIC DNA]</scope>
    <source>
        <strain evidence="2">PEPV15</strain>
    </source>
</reference>
<organism evidence="1 2">
    <name type="scientific">Phyllobacterium endophyticum</name>
    <dbReference type="NCBI Taxonomy" id="1149773"/>
    <lineage>
        <taxon>Bacteria</taxon>
        <taxon>Pseudomonadati</taxon>
        <taxon>Pseudomonadota</taxon>
        <taxon>Alphaproteobacteria</taxon>
        <taxon>Hyphomicrobiales</taxon>
        <taxon>Phyllobacteriaceae</taxon>
        <taxon>Phyllobacterium</taxon>
    </lineage>
</organism>
<dbReference type="RefSeq" id="WP_106719210.1">
    <property type="nucleotide sequence ID" value="NZ_JACHXT010000002.1"/>
</dbReference>
<dbReference type="OrthoDB" id="8648979at2"/>
<protein>
    <submittedName>
        <fullName evidence="1">DUF3182 domain-containing protein</fullName>
    </submittedName>
</protein>
<evidence type="ECO:0000313" key="1">
    <source>
        <dbReference type="EMBL" id="PSH55203.1"/>
    </source>
</evidence>
<proteinExistence type="predicted"/>
<comment type="caution">
    <text evidence="1">The sequence shown here is derived from an EMBL/GenBank/DDBJ whole genome shotgun (WGS) entry which is preliminary data.</text>
</comment>
<evidence type="ECO:0000313" key="2">
    <source>
        <dbReference type="Proteomes" id="UP000241158"/>
    </source>
</evidence>
<dbReference type="InterPro" id="IPR021519">
    <property type="entry name" value="DUF3182"/>
</dbReference>
<dbReference type="SUPFAM" id="SSF56059">
    <property type="entry name" value="Glutathione synthetase ATP-binding domain-like"/>
    <property type="match status" value="1"/>
</dbReference>
<dbReference type="EMBL" id="PGGN01000006">
    <property type="protein sequence ID" value="PSH55203.1"/>
    <property type="molecule type" value="Genomic_DNA"/>
</dbReference>
<gene>
    <name evidence="1" type="ORF">CU100_24375</name>
</gene>
<sequence>MKQAVVVLGSLDRASHKWITLLSIGRKLARIKECAFHDEPPADPWADREKYYYVPAETLSRDQHPDEAAAWTVDDLFGGVVAYEFMSTKLITHPLIAPDATAPRGWSSAFPRQVRNVVLPGFSVFSAEDLIAAGDRLLPNGAIRVKDPYAEGGDGQWVLKSANELRRLCETVPKEILANGLVAEEDLAKTRTYSVGQLCVDGTELSYFGEQRLTTDNNGRKTYGGTKFRAVPGDWGLLSDQIDDPNARHVIAAARHYDACANRTLGMMASRKNYDVITGTDARGEVKTAVLEQSWRAGGATPGEVLALEAFKQEPSLVAVDAASYEVFGKASVDDRSAFVCFAGEDPREGPMTKYAKLEAIYHADQQS</sequence>
<accession>A0A2P7ALV8</accession>